<comment type="subcellular location">
    <subcellularLocation>
        <location evidence="1">Nucleus</location>
    </subcellularLocation>
</comment>
<name>C5FFV4_ARTOC</name>
<protein>
    <submittedName>
        <fullName evidence="8">C6 zinc finger domain-containing protein</fullName>
    </submittedName>
</protein>
<dbReference type="HOGENOM" id="CLU_006524_0_0_1"/>
<dbReference type="CDD" id="cd00067">
    <property type="entry name" value="GAL4"/>
    <property type="match status" value="1"/>
</dbReference>
<dbReference type="InterPro" id="IPR051089">
    <property type="entry name" value="prtT"/>
</dbReference>
<feature type="domain" description="Zn(2)-C6 fungal-type" evidence="7">
    <location>
        <begin position="45"/>
        <end position="75"/>
    </location>
</feature>
<evidence type="ECO:0000256" key="6">
    <source>
        <dbReference type="SAM" id="MobiDB-lite"/>
    </source>
</evidence>
<reference evidence="9" key="1">
    <citation type="journal article" date="2012" name="MBio">
        <title>Comparative genome analysis of Trichophyton rubrum and related dermatophytes reveals candidate genes involved in infection.</title>
        <authorList>
            <person name="Martinez D.A."/>
            <person name="Oliver B.G."/>
            <person name="Graeser Y."/>
            <person name="Goldberg J.M."/>
            <person name="Li W."/>
            <person name="Martinez-Rossi N.M."/>
            <person name="Monod M."/>
            <person name="Shelest E."/>
            <person name="Barton R.C."/>
            <person name="Birch E."/>
            <person name="Brakhage A.A."/>
            <person name="Chen Z."/>
            <person name="Gurr S.J."/>
            <person name="Heiman D."/>
            <person name="Heitman J."/>
            <person name="Kosti I."/>
            <person name="Rossi A."/>
            <person name="Saif S."/>
            <person name="Samalova M."/>
            <person name="Saunders C.W."/>
            <person name="Shea T."/>
            <person name="Summerbell R.C."/>
            <person name="Xu J."/>
            <person name="Young S."/>
            <person name="Zeng Q."/>
            <person name="Birren B.W."/>
            <person name="Cuomo C.A."/>
            <person name="White T.C."/>
        </authorList>
    </citation>
    <scope>NUCLEOTIDE SEQUENCE [LARGE SCALE GENOMIC DNA]</scope>
    <source>
        <strain evidence="9">ATCC MYA-4605 / CBS 113480</strain>
    </source>
</reference>
<dbReference type="STRING" id="554155.C5FFV4"/>
<dbReference type="PANTHER" id="PTHR31845">
    <property type="entry name" value="FINGER DOMAIN PROTEIN, PUTATIVE-RELATED"/>
    <property type="match status" value="1"/>
</dbReference>
<dbReference type="GO" id="GO:0008270">
    <property type="term" value="F:zinc ion binding"/>
    <property type="evidence" value="ECO:0007669"/>
    <property type="project" value="InterPro"/>
</dbReference>
<dbReference type="PROSITE" id="PS50048">
    <property type="entry name" value="ZN2_CY6_FUNGAL_2"/>
    <property type="match status" value="1"/>
</dbReference>
<proteinExistence type="predicted"/>
<gene>
    <name evidence="8" type="ORF">MCYG_02458</name>
</gene>
<dbReference type="Gene3D" id="4.10.240.10">
    <property type="entry name" value="Zn(2)-C6 fungal-type DNA-binding domain"/>
    <property type="match status" value="1"/>
</dbReference>
<evidence type="ECO:0000256" key="4">
    <source>
        <dbReference type="ARBA" id="ARBA00023163"/>
    </source>
</evidence>
<dbReference type="PANTHER" id="PTHR31845:SF39">
    <property type="entry name" value="TRANSCRIPTION FACTOR PBCR-RELATED"/>
    <property type="match status" value="1"/>
</dbReference>
<evidence type="ECO:0000256" key="2">
    <source>
        <dbReference type="ARBA" id="ARBA00023015"/>
    </source>
</evidence>
<dbReference type="GO" id="GO:0005634">
    <property type="term" value="C:nucleus"/>
    <property type="evidence" value="ECO:0007669"/>
    <property type="project" value="UniProtKB-SubCell"/>
</dbReference>
<dbReference type="SUPFAM" id="SSF57701">
    <property type="entry name" value="Zn2/Cys6 DNA-binding domain"/>
    <property type="match status" value="1"/>
</dbReference>
<dbReference type="GeneID" id="9223383"/>
<dbReference type="CDD" id="cd12148">
    <property type="entry name" value="fungal_TF_MHR"/>
    <property type="match status" value="1"/>
</dbReference>
<dbReference type="eggNOG" id="ENOG502QRYY">
    <property type="taxonomic scope" value="Eukaryota"/>
</dbReference>
<feature type="region of interest" description="Disordered" evidence="6">
    <location>
        <begin position="112"/>
        <end position="183"/>
    </location>
</feature>
<dbReference type="SMART" id="SM00066">
    <property type="entry name" value="GAL4"/>
    <property type="match status" value="1"/>
</dbReference>
<keyword evidence="5" id="KW-0539">Nucleus</keyword>
<dbReference type="GO" id="GO:0000976">
    <property type="term" value="F:transcription cis-regulatory region binding"/>
    <property type="evidence" value="ECO:0007669"/>
    <property type="project" value="TreeGrafter"/>
</dbReference>
<sequence>MTCSSESASLLGLQHHSLAASYMPLTPDATRASADGLSDSVPTRACQSCRLSKVRCNQPSPGMPCARCQKSGKICIPAEQSVKRQKQSNSRMAELESRIDALATSIMQSYSLRERSDSHTNPSPTASSSPQADVTSRTSQKLLPSALPSPSNRDVNQGMRGSPLSMGPLADQPSPSSNYFESAGNDTIPPSFIDSVISQNLDEITANNIFNRYISGMAPNLPFVMFPADTKASDIRKSTPIVFLSILDIASAGFCEVAVQRNIRKLIVQLYLHYMLRTNEYSLPLLQALIISAAWYQPIEPIQPGEQMDVYQLSHTASNMAIIMGLDKRLGARSWGGPSFVPKQRLKGPHSAIQEKSLAARRVWLGCHYICSNTSMALHAPNVMRWTRYMDECLETLENSPAAFPSDKLFCQHIRLQHIIEEFELQLDWDNVSVAGPTREIQAQVTHRAFKRQLLDWANAVPKDCWNETLHFSRLFATLYINDVVLNSTSRQVQNQDLEIQSGGEQSHKFVIDEPTFFEFLETVNSIFQIVFSLDMAAIRALPTVYFIRIIYVVIILVKLHFAAMQLPGDDGKTHTAELKVGERLDDLIQMFAGWGTLWPANRLTRVLRKLQSWFEKNSNCKMTVHELSWLNSWVFKRGDDTGPEKGGPQPASSIPTPFGDSIPPEALSQVTSPPAPSQAPSQSTADWTLPDDVMNTSTLQDLPNPSPFSNNTFDNIPLSGQPNGAFDFSEPLSSMDLDQIFPGAIGELDMNFNVNTYLEALGSEDFTDGKLGFGSPQVQLNTDMSGSDWSTLLDGDTQFDADGVMKGLEYDKKNAGDT</sequence>
<evidence type="ECO:0000313" key="8">
    <source>
        <dbReference type="EMBL" id="EEQ29639.1"/>
    </source>
</evidence>
<dbReference type="EMBL" id="DS995702">
    <property type="protein sequence ID" value="EEQ29639.1"/>
    <property type="molecule type" value="Genomic_DNA"/>
</dbReference>
<keyword evidence="9" id="KW-1185">Reference proteome</keyword>
<dbReference type="AlphaFoldDB" id="C5FFV4"/>
<dbReference type="InterPro" id="IPR036864">
    <property type="entry name" value="Zn2-C6_fun-type_DNA-bd_sf"/>
</dbReference>
<dbReference type="RefSeq" id="XP_002849524.1">
    <property type="nucleotide sequence ID" value="XM_002849478.1"/>
</dbReference>
<feature type="region of interest" description="Disordered" evidence="6">
    <location>
        <begin position="640"/>
        <end position="701"/>
    </location>
</feature>
<evidence type="ECO:0000256" key="1">
    <source>
        <dbReference type="ARBA" id="ARBA00004123"/>
    </source>
</evidence>
<dbReference type="InterPro" id="IPR001138">
    <property type="entry name" value="Zn2Cys6_DnaBD"/>
</dbReference>
<dbReference type="Proteomes" id="UP000002035">
    <property type="component" value="Unassembled WGS sequence"/>
</dbReference>
<dbReference type="OMA" id="LWAAMTM"/>
<keyword evidence="3" id="KW-0238">DNA-binding</keyword>
<evidence type="ECO:0000256" key="5">
    <source>
        <dbReference type="ARBA" id="ARBA00023242"/>
    </source>
</evidence>
<dbReference type="GO" id="GO:0000981">
    <property type="term" value="F:DNA-binding transcription factor activity, RNA polymerase II-specific"/>
    <property type="evidence" value="ECO:0007669"/>
    <property type="project" value="InterPro"/>
</dbReference>
<dbReference type="OrthoDB" id="8062037at2759"/>
<dbReference type="PROSITE" id="PS00463">
    <property type="entry name" value="ZN2_CY6_FUNGAL_1"/>
    <property type="match status" value="1"/>
</dbReference>
<dbReference type="VEuPathDB" id="FungiDB:MCYG_02458"/>
<dbReference type="Pfam" id="PF00172">
    <property type="entry name" value="Zn_clus"/>
    <property type="match status" value="1"/>
</dbReference>
<organism evidence="8 9">
    <name type="scientific">Arthroderma otae (strain ATCC MYA-4605 / CBS 113480)</name>
    <name type="common">Microsporum canis</name>
    <dbReference type="NCBI Taxonomy" id="554155"/>
    <lineage>
        <taxon>Eukaryota</taxon>
        <taxon>Fungi</taxon>
        <taxon>Dikarya</taxon>
        <taxon>Ascomycota</taxon>
        <taxon>Pezizomycotina</taxon>
        <taxon>Eurotiomycetes</taxon>
        <taxon>Eurotiomycetidae</taxon>
        <taxon>Onygenales</taxon>
        <taxon>Arthrodermataceae</taxon>
        <taxon>Microsporum</taxon>
    </lineage>
</organism>
<keyword evidence="4" id="KW-0804">Transcription</keyword>
<feature type="compositionally biased region" description="Polar residues" evidence="6">
    <location>
        <begin position="119"/>
        <end position="155"/>
    </location>
</feature>
<accession>C5FFV4</accession>
<evidence type="ECO:0000259" key="7">
    <source>
        <dbReference type="PROSITE" id="PS50048"/>
    </source>
</evidence>
<evidence type="ECO:0000313" key="9">
    <source>
        <dbReference type="Proteomes" id="UP000002035"/>
    </source>
</evidence>
<keyword evidence="2" id="KW-0805">Transcription regulation</keyword>
<evidence type="ECO:0000256" key="3">
    <source>
        <dbReference type="ARBA" id="ARBA00023125"/>
    </source>
</evidence>